<name>A0ABS9TNG1_9PSEU</name>
<gene>
    <name evidence="2" type="ORF">MMF94_30665</name>
</gene>
<dbReference type="Pfam" id="PF05368">
    <property type="entry name" value="NmrA"/>
    <property type="match status" value="1"/>
</dbReference>
<dbReference type="Gene3D" id="3.90.25.10">
    <property type="entry name" value="UDP-galactose 4-epimerase, domain 1"/>
    <property type="match status" value="1"/>
</dbReference>
<proteinExistence type="predicted"/>
<dbReference type="PANTHER" id="PTHR43162:SF1">
    <property type="entry name" value="PRESTALK A DIFFERENTIATION PROTEIN A"/>
    <property type="match status" value="1"/>
</dbReference>
<reference evidence="2 3" key="1">
    <citation type="submission" date="2022-03" db="EMBL/GenBank/DDBJ databases">
        <title>Pseudonocardia alaer sp. nov., a novel actinomycete isolated from reed forest soil.</title>
        <authorList>
            <person name="Wang L."/>
        </authorList>
    </citation>
    <scope>NUCLEOTIDE SEQUENCE [LARGE SCALE GENOMIC DNA]</scope>
    <source>
        <strain evidence="2 3">Y-16303</strain>
    </source>
</reference>
<organism evidence="2 3">
    <name type="scientific">Pseudonocardia alaniniphila</name>
    <dbReference type="NCBI Taxonomy" id="75291"/>
    <lineage>
        <taxon>Bacteria</taxon>
        <taxon>Bacillati</taxon>
        <taxon>Actinomycetota</taxon>
        <taxon>Actinomycetes</taxon>
        <taxon>Pseudonocardiales</taxon>
        <taxon>Pseudonocardiaceae</taxon>
        <taxon>Pseudonocardia</taxon>
    </lineage>
</organism>
<protein>
    <submittedName>
        <fullName evidence="2">NAD(P)H-binding protein</fullName>
    </submittedName>
</protein>
<evidence type="ECO:0000313" key="2">
    <source>
        <dbReference type="EMBL" id="MCH6170084.1"/>
    </source>
</evidence>
<dbReference type="EMBL" id="JAKXMK010000030">
    <property type="protein sequence ID" value="MCH6170084.1"/>
    <property type="molecule type" value="Genomic_DNA"/>
</dbReference>
<accession>A0ABS9TNG1</accession>
<sequence length="300" mass="32660">MPILVTGAGGGVGGIGGRVVERLQERGLPVRALVHREDERADALRARGVEVVAADLTRAPDVVRALDGCRRVYFGMSVSPDYLEATATVASAGRAAGDLEVVVNMSQMTVSQMDLTSTEESRHQRLHWLAEQVLDWSGLPATHVRPTIFMENPLMMIFAYGSIARTGKIRLPFGAGRTSPVSAQDVADVVATILAEPAGHIGRTYELTGPVSRDLAAMAEEFSAALGRPVVYEDVPLDEFTEELEAAKLPDHVLDHIRTMARLHRSNRYDRATHDVEKILGRPASGVADYVAMNPELFRR</sequence>
<dbReference type="PANTHER" id="PTHR43162">
    <property type="match status" value="1"/>
</dbReference>
<keyword evidence="3" id="KW-1185">Reference proteome</keyword>
<dbReference type="Gene3D" id="3.40.50.720">
    <property type="entry name" value="NAD(P)-binding Rossmann-like Domain"/>
    <property type="match status" value="1"/>
</dbReference>
<evidence type="ECO:0000313" key="3">
    <source>
        <dbReference type="Proteomes" id="UP001299970"/>
    </source>
</evidence>
<evidence type="ECO:0000259" key="1">
    <source>
        <dbReference type="Pfam" id="PF05368"/>
    </source>
</evidence>
<dbReference type="InterPro" id="IPR051604">
    <property type="entry name" value="Ergot_Alk_Oxidoreductase"/>
</dbReference>
<dbReference type="SUPFAM" id="SSF51735">
    <property type="entry name" value="NAD(P)-binding Rossmann-fold domains"/>
    <property type="match status" value="1"/>
</dbReference>
<dbReference type="Proteomes" id="UP001299970">
    <property type="component" value="Unassembled WGS sequence"/>
</dbReference>
<comment type="caution">
    <text evidence="2">The sequence shown here is derived from an EMBL/GenBank/DDBJ whole genome shotgun (WGS) entry which is preliminary data.</text>
</comment>
<dbReference type="RefSeq" id="WP_241040887.1">
    <property type="nucleotide sequence ID" value="NZ_BAAAJF010000028.1"/>
</dbReference>
<feature type="domain" description="NmrA-like" evidence="1">
    <location>
        <begin position="3"/>
        <end position="270"/>
    </location>
</feature>
<dbReference type="InterPro" id="IPR008030">
    <property type="entry name" value="NmrA-like"/>
</dbReference>
<dbReference type="InterPro" id="IPR036291">
    <property type="entry name" value="NAD(P)-bd_dom_sf"/>
</dbReference>